<evidence type="ECO:0000256" key="4">
    <source>
        <dbReference type="ARBA" id="ARBA00022729"/>
    </source>
</evidence>
<dbReference type="GO" id="GO:0048731">
    <property type="term" value="P:system development"/>
    <property type="evidence" value="ECO:0007669"/>
    <property type="project" value="UniProtKB-ARBA"/>
</dbReference>
<evidence type="ECO:0000313" key="12">
    <source>
        <dbReference type="Proteomes" id="UP000335636"/>
    </source>
</evidence>
<sequence length="280" mass="30824">MPSLYREICGVHPQASCCSLAHGSSPSSGPWHSVSEPCSSCHLQRRSQDPCSGDGGRKKDPGTPAPTGPSSPRGFIPRHFRPKGAGSTTVKIVLKEKHKKACVHGGKTYSHGEVWHPAFRSFGPLPCILCTCQDGHQDCQRVTCPTEYPCHHPEKVAGKCCKICPEDKADPGHSEISSTRCPTAPSRVLVHTSVSPSPDTLHRFALEHEASDQVEIYLWKLVKGIFHLIQIKKVRKQDFQKEAQNFRLLTSTQEGHWNVFLAQTPELKVTASPDKVTKTL</sequence>
<evidence type="ECO:0000256" key="8">
    <source>
        <dbReference type="SAM" id="MobiDB-lite"/>
    </source>
</evidence>
<dbReference type="EMBL" id="CABDUW010000427">
    <property type="protein sequence ID" value="VTJ68373.1"/>
    <property type="molecule type" value="Genomic_DNA"/>
</dbReference>
<dbReference type="FunFam" id="2.10.70.10:FF:000005">
    <property type="entry name" value="Chordin-like 1, isoform CRA_c"/>
    <property type="match status" value="1"/>
</dbReference>
<dbReference type="EMBL" id="WJEC01002238">
    <property type="protein sequence ID" value="KAF7476898.1"/>
    <property type="molecule type" value="Genomic_DNA"/>
</dbReference>
<reference evidence="10" key="2">
    <citation type="submission" date="2020-08" db="EMBL/GenBank/DDBJ databases">
        <authorList>
            <person name="Shumante A."/>
            <person name="Zimin A.V."/>
            <person name="Puiu D."/>
            <person name="Salzberg S.L."/>
        </authorList>
    </citation>
    <scope>NUCLEOTIDE SEQUENCE</scope>
    <source>
        <strain evidence="10">WC2-LM</strain>
        <tissue evidence="10">Liver</tissue>
    </source>
</reference>
<feature type="domain" description="VWFC" evidence="9">
    <location>
        <begin position="100"/>
        <end position="165"/>
    </location>
</feature>
<dbReference type="PROSITE" id="PS01208">
    <property type="entry name" value="VWFC_1"/>
    <property type="match status" value="1"/>
</dbReference>
<dbReference type="Proteomes" id="UP000662637">
    <property type="component" value="Unassembled WGS sequence"/>
</dbReference>
<dbReference type="InterPro" id="IPR045716">
    <property type="entry name" value="CHRDL_1/2_C"/>
</dbReference>
<evidence type="ECO:0000313" key="11">
    <source>
        <dbReference type="EMBL" id="VTJ68373.1"/>
    </source>
</evidence>
<dbReference type="GO" id="GO:0001503">
    <property type="term" value="P:ossification"/>
    <property type="evidence" value="ECO:0007669"/>
    <property type="project" value="UniProtKB-KW"/>
</dbReference>
<dbReference type="PANTHER" id="PTHR46303">
    <property type="entry name" value="VWFC DOMAIN-CONTAINING PROTEIN"/>
    <property type="match status" value="1"/>
</dbReference>
<dbReference type="AlphaFoldDB" id="A0A5E4BFB9"/>
<gene>
    <name evidence="10" type="ORF">GHT09_012017</name>
    <name evidence="11" type="ORF">MONAX_5E045798</name>
</gene>
<organism evidence="11 12">
    <name type="scientific">Marmota monax</name>
    <name type="common">Woodchuck</name>
    <dbReference type="NCBI Taxonomy" id="9995"/>
    <lineage>
        <taxon>Eukaryota</taxon>
        <taxon>Metazoa</taxon>
        <taxon>Chordata</taxon>
        <taxon>Craniata</taxon>
        <taxon>Vertebrata</taxon>
        <taxon>Euteleostomi</taxon>
        <taxon>Mammalia</taxon>
        <taxon>Eutheria</taxon>
        <taxon>Euarchontoglires</taxon>
        <taxon>Glires</taxon>
        <taxon>Rodentia</taxon>
        <taxon>Sciuromorpha</taxon>
        <taxon>Sciuridae</taxon>
        <taxon>Xerinae</taxon>
        <taxon>Marmotini</taxon>
        <taxon>Marmota</taxon>
    </lineage>
</organism>
<keyword evidence="7" id="KW-0325">Glycoprotein</keyword>
<dbReference type="PANTHER" id="PTHR46303:SF3">
    <property type="entry name" value="CHORDIN-LIKE PROTEIN 2"/>
    <property type="match status" value="1"/>
</dbReference>
<dbReference type="SUPFAM" id="SSF57603">
    <property type="entry name" value="FnI-like domain"/>
    <property type="match status" value="1"/>
</dbReference>
<accession>A0A5E4BFB9</accession>
<dbReference type="Pfam" id="PF19548">
    <property type="entry name" value="CHRDL_1_2_C"/>
    <property type="match status" value="1"/>
</dbReference>
<dbReference type="GO" id="GO:0036122">
    <property type="term" value="F:BMP binding"/>
    <property type="evidence" value="ECO:0007669"/>
    <property type="project" value="TreeGrafter"/>
</dbReference>
<dbReference type="InterPro" id="IPR001007">
    <property type="entry name" value="VWF_dom"/>
</dbReference>
<proteinExistence type="predicted"/>
<dbReference type="Proteomes" id="UP000335636">
    <property type="component" value="Unassembled WGS sequence"/>
</dbReference>
<dbReference type="GO" id="GO:0030154">
    <property type="term" value="P:cell differentiation"/>
    <property type="evidence" value="ECO:0007669"/>
    <property type="project" value="TreeGrafter"/>
</dbReference>
<dbReference type="InterPro" id="IPR045717">
    <property type="entry name" value="CHRDL1/2"/>
</dbReference>
<keyword evidence="6" id="KW-0892">Osteogenesis</keyword>
<dbReference type="PROSITE" id="PS50184">
    <property type="entry name" value="VWFC_2"/>
    <property type="match status" value="1"/>
</dbReference>
<dbReference type="SMART" id="SM00214">
    <property type="entry name" value="VWC"/>
    <property type="match status" value="1"/>
</dbReference>
<evidence type="ECO:0000259" key="9">
    <source>
        <dbReference type="PROSITE" id="PS50184"/>
    </source>
</evidence>
<evidence type="ECO:0000256" key="5">
    <source>
        <dbReference type="ARBA" id="ARBA00022737"/>
    </source>
</evidence>
<evidence type="ECO:0000313" key="10">
    <source>
        <dbReference type="EMBL" id="KAF7476898.1"/>
    </source>
</evidence>
<dbReference type="Gene3D" id="2.10.70.10">
    <property type="entry name" value="Complement Module, domain 1"/>
    <property type="match status" value="1"/>
</dbReference>
<dbReference type="Pfam" id="PF00093">
    <property type="entry name" value="VWC"/>
    <property type="match status" value="1"/>
</dbReference>
<keyword evidence="3" id="KW-0964">Secreted</keyword>
<keyword evidence="5" id="KW-0677">Repeat</keyword>
<dbReference type="GO" id="GO:0030514">
    <property type="term" value="P:negative regulation of BMP signaling pathway"/>
    <property type="evidence" value="ECO:0007669"/>
    <property type="project" value="TreeGrafter"/>
</dbReference>
<evidence type="ECO:0000256" key="7">
    <source>
        <dbReference type="ARBA" id="ARBA00023180"/>
    </source>
</evidence>
<protein>
    <recommendedName>
        <fullName evidence="9">VWFC domain-containing protein</fullName>
    </recommendedName>
</protein>
<reference evidence="11 12" key="1">
    <citation type="submission" date="2019-04" db="EMBL/GenBank/DDBJ databases">
        <authorList>
            <person name="Alioto T."/>
            <person name="Alioto T."/>
        </authorList>
    </citation>
    <scope>NUCLEOTIDE SEQUENCE [LARGE SCALE GENOMIC DNA]</scope>
</reference>
<keyword evidence="4" id="KW-0732">Signal</keyword>
<keyword evidence="2" id="KW-0217">Developmental protein</keyword>
<evidence type="ECO:0000256" key="2">
    <source>
        <dbReference type="ARBA" id="ARBA00022473"/>
    </source>
</evidence>
<name>A0A5E4BFB9_MARMO</name>
<comment type="subcellular location">
    <subcellularLocation>
        <location evidence="1">Secreted</location>
    </subcellularLocation>
</comment>
<keyword evidence="12" id="KW-1185">Reference proteome</keyword>
<evidence type="ECO:0000256" key="1">
    <source>
        <dbReference type="ARBA" id="ARBA00004613"/>
    </source>
</evidence>
<dbReference type="GO" id="GO:0005615">
    <property type="term" value="C:extracellular space"/>
    <property type="evidence" value="ECO:0007669"/>
    <property type="project" value="TreeGrafter"/>
</dbReference>
<feature type="region of interest" description="Disordered" evidence="8">
    <location>
        <begin position="49"/>
        <end position="86"/>
    </location>
</feature>
<evidence type="ECO:0000256" key="6">
    <source>
        <dbReference type="ARBA" id="ARBA00022855"/>
    </source>
</evidence>
<evidence type="ECO:0000256" key="3">
    <source>
        <dbReference type="ARBA" id="ARBA00022525"/>
    </source>
</evidence>